<dbReference type="AlphaFoldDB" id="A0A2P5A583"/>
<evidence type="ECO:0000313" key="1">
    <source>
        <dbReference type="EMBL" id="PON31707.1"/>
    </source>
</evidence>
<gene>
    <name evidence="1" type="ORF">PanWU01x14_367640</name>
</gene>
<sequence length="64" mass="7419">MEESMNKDNGTCRQDQRFRCSMSFAKFTFLALKEVKVKLEIENTTAELLARITCNMSETILHKS</sequence>
<evidence type="ECO:0000313" key="2">
    <source>
        <dbReference type="Proteomes" id="UP000237105"/>
    </source>
</evidence>
<dbReference type="Proteomes" id="UP000237105">
    <property type="component" value="Unassembled WGS sequence"/>
</dbReference>
<accession>A0A2P5A583</accession>
<organism evidence="1 2">
    <name type="scientific">Parasponia andersonii</name>
    <name type="common">Sponia andersonii</name>
    <dbReference type="NCBI Taxonomy" id="3476"/>
    <lineage>
        <taxon>Eukaryota</taxon>
        <taxon>Viridiplantae</taxon>
        <taxon>Streptophyta</taxon>
        <taxon>Embryophyta</taxon>
        <taxon>Tracheophyta</taxon>
        <taxon>Spermatophyta</taxon>
        <taxon>Magnoliopsida</taxon>
        <taxon>eudicotyledons</taxon>
        <taxon>Gunneridae</taxon>
        <taxon>Pentapetalae</taxon>
        <taxon>rosids</taxon>
        <taxon>fabids</taxon>
        <taxon>Rosales</taxon>
        <taxon>Cannabaceae</taxon>
        <taxon>Parasponia</taxon>
    </lineage>
</organism>
<proteinExistence type="predicted"/>
<protein>
    <submittedName>
        <fullName evidence="1">Uncharacterized protein</fullName>
    </submittedName>
</protein>
<name>A0A2P5A583_PARAD</name>
<dbReference type="EMBL" id="JXTB01000948">
    <property type="protein sequence ID" value="PON31707.1"/>
    <property type="molecule type" value="Genomic_DNA"/>
</dbReference>
<keyword evidence="2" id="KW-1185">Reference proteome</keyword>
<reference evidence="2" key="1">
    <citation type="submission" date="2016-06" db="EMBL/GenBank/DDBJ databases">
        <title>Parallel loss of symbiosis genes in relatives of nitrogen-fixing non-legume Parasponia.</title>
        <authorList>
            <person name="Van Velzen R."/>
            <person name="Holmer R."/>
            <person name="Bu F."/>
            <person name="Rutten L."/>
            <person name="Van Zeijl A."/>
            <person name="Liu W."/>
            <person name="Santuari L."/>
            <person name="Cao Q."/>
            <person name="Sharma T."/>
            <person name="Shen D."/>
            <person name="Roswanjaya Y."/>
            <person name="Wardhani T."/>
            <person name="Kalhor M.S."/>
            <person name="Jansen J."/>
            <person name="Van den Hoogen J."/>
            <person name="Gungor B."/>
            <person name="Hartog M."/>
            <person name="Hontelez J."/>
            <person name="Verver J."/>
            <person name="Yang W.-C."/>
            <person name="Schijlen E."/>
            <person name="Repin R."/>
            <person name="Schilthuizen M."/>
            <person name="Schranz E."/>
            <person name="Heidstra R."/>
            <person name="Miyata K."/>
            <person name="Fedorova E."/>
            <person name="Kohlen W."/>
            <person name="Bisseling T."/>
            <person name="Smit S."/>
            <person name="Geurts R."/>
        </authorList>
    </citation>
    <scope>NUCLEOTIDE SEQUENCE [LARGE SCALE GENOMIC DNA]</scope>
    <source>
        <strain evidence="2">cv. WU1-14</strain>
    </source>
</reference>
<comment type="caution">
    <text evidence="1">The sequence shown here is derived from an EMBL/GenBank/DDBJ whole genome shotgun (WGS) entry which is preliminary data.</text>
</comment>